<sequence>MPDADNIQVAVVSRLLVAGFPWRTAFEMGSRGQAVRLFAVHYSWERLFSDSDSRLKVAMSTNPEHEISPPLTEPAWMLDKSLYASFSGGFDQDVRSDIGYTFNTWRTAVIPLYGIIRPRRQVLVGNYVSATGMNFRAEIYYSVAELGKTELDTLNLKYGKYRRRA</sequence>
<accession>A0A0F9HXV2</accession>
<evidence type="ECO:0000313" key="1">
    <source>
        <dbReference type="EMBL" id="KKL79982.1"/>
    </source>
</evidence>
<name>A0A0F9HXV2_9ZZZZ</name>
<comment type="caution">
    <text evidence="1">The sequence shown here is derived from an EMBL/GenBank/DDBJ whole genome shotgun (WGS) entry which is preliminary data.</text>
</comment>
<dbReference type="AlphaFoldDB" id="A0A0F9HXV2"/>
<protein>
    <submittedName>
        <fullName evidence="1">Uncharacterized protein</fullName>
    </submittedName>
</protein>
<organism evidence="1">
    <name type="scientific">marine sediment metagenome</name>
    <dbReference type="NCBI Taxonomy" id="412755"/>
    <lineage>
        <taxon>unclassified sequences</taxon>
        <taxon>metagenomes</taxon>
        <taxon>ecological metagenomes</taxon>
    </lineage>
</organism>
<proteinExistence type="predicted"/>
<gene>
    <name evidence="1" type="ORF">LCGC14_2009390</name>
</gene>
<reference evidence="1" key="1">
    <citation type="journal article" date="2015" name="Nature">
        <title>Complex archaea that bridge the gap between prokaryotes and eukaryotes.</title>
        <authorList>
            <person name="Spang A."/>
            <person name="Saw J.H."/>
            <person name="Jorgensen S.L."/>
            <person name="Zaremba-Niedzwiedzka K."/>
            <person name="Martijn J."/>
            <person name="Lind A.E."/>
            <person name="van Eijk R."/>
            <person name="Schleper C."/>
            <person name="Guy L."/>
            <person name="Ettema T.J."/>
        </authorList>
    </citation>
    <scope>NUCLEOTIDE SEQUENCE</scope>
</reference>
<dbReference type="EMBL" id="LAZR01023002">
    <property type="protein sequence ID" value="KKL79982.1"/>
    <property type="molecule type" value="Genomic_DNA"/>
</dbReference>